<sequence length="68" mass="8069">MINIYIKFLVFLINTLNGLMIYLLQNVNVKERKNESIRSNISKYANQKYVGNYIWGGCWCVCLHRSYC</sequence>
<protein>
    <submittedName>
        <fullName evidence="2">Uncharacterized protein</fullName>
    </submittedName>
</protein>
<proteinExistence type="predicted"/>
<evidence type="ECO:0000313" key="2">
    <source>
        <dbReference type="EMBL" id="AKH48626.1"/>
    </source>
</evidence>
<evidence type="ECO:0000256" key="1">
    <source>
        <dbReference type="SAM" id="Phobius"/>
    </source>
</evidence>
<keyword evidence="1" id="KW-1133">Transmembrane helix</keyword>
<keyword evidence="1" id="KW-0472">Membrane</keyword>
<accession>A0A0F7LBL4</accession>
<name>A0A0F7LBL4_9VIRU</name>
<reference evidence="2" key="1">
    <citation type="journal article" date="2015" name="Front. Microbiol.">
        <title>Combining genomic sequencing methods to explore viral diversity and reveal potential virus-host interactions.</title>
        <authorList>
            <person name="Chow C.E."/>
            <person name="Winget D.M."/>
            <person name="White R.A.III."/>
            <person name="Hallam S.J."/>
            <person name="Suttle C.A."/>
        </authorList>
    </citation>
    <scope>NUCLEOTIDE SEQUENCE</scope>
    <source>
        <strain evidence="2">Oxic1_11</strain>
    </source>
</reference>
<organism evidence="2">
    <name type="scientific">uncultured marine virus</name>
    <dbReference type="NCBI Taxonomy" id="186617"/>
    <lineage>
        <taxon>Viruses</taxon>
        <taxon>environmental samples</taxon>
    </lineage>
</organism>
<reference evidence="2" key="2">
    <citation type="submission" date="2015-03" db="EMBL/GenBank/DDBJ databases">
        <authorList>
            <person name="Chow C.-E.T."/>
            <person name="Winget D.M."/>
            <person name="White R.A.III."/>
            <person name="Hallam S.J."/>
            <person name="Suttle C.A."/>
        </authorList>
    </citation>
    <scope>NUCLEOTIDE SEQUENCE</scope>
    <source>
        <strain evidence="2">Oxic1_11</strain>
    </source>
</reference>
<feature type="transmembrane region" description="Helical" evidence="1">
    <location>
        <begin position="6"/>
        <end position="24"/>
    </location>
</feature>
<dbReference type="EMBL" id="KR029606">
    <property type="protein sequence ID" value="AKH48626.1"/>
    <property type="molecule type" value="Genomic_DNA"/>
</dbReference>
<keyword evidence="1" id="KW-0812">Transmembrane</keyword>